<protein>
    <recommendedName>
        <fullName evidence="3">Dephospho-CoA kinase</fullName>
    </recommendedName>
</protein>
<dbReference type="RefSeq" id="WP_054588723.1">
    <property type="nucleotide sequence ID" value="NZ_CP012700.1"/>
</dbReference>
<gene>
    <name evidence="1" type="ORF">AN936_14650</name>
</gene>
<accession>A0A0N9U8A5</accession>
<dbReference type="Gene3D" id="3.40.50.300">
    <property type="entry name" value="P-loop containing nucleotide triphosphate hydrolases"/>
    <property type="match status" value="1"/>
</dbReference>
<evidence type="ECO:0008006" key="3">
    <source>
        <dbReference type="Google" id="ProtNLM"/>
    </source>
</evidence>
<sequence length="177" mass="20277">MSQARVIVISGEVAAGKTTAAKLLRSQGFQYARISQAIRTRWDGSFGEKPPRSWYQDMGMQLHREIGQWALCQETLDLIPDPSVDFVIDGARWHEDISFFRTQFGSDMLHIHLVASADVRKMRFDAREKDVSFEEADADEVELEVKELNLNADMVFDNSTNDLSKLEEFINFVMKKV</sequence>
<dbReference type="OrthoDB" id="9099023at2"/>
<organism evidence="1 2">
    <name type="scientific">Sphingopyxis macrogoltabida</name>
    <name type="common">Sphingomonas macrogoltabidus</name>
    <dbReference type="NCBI Taxonomy" id="33050"/>
    <lineage>
        <taxon>Bacteria</taxon>
        <taxon>Pseudomonadati</taxon>
        <taxon>Pseudomonadota</taxon>
        <taxon>Alphaproteobacteria</taxon>
        <taxon>Sphingomonadales</taxon>
        <taxon>Sphingomonadaceae</taxon>
        <taxon>Sphingopyxis</taxon>
    </lineage>
</organism>
<dbReference type="InterPro" id="IPR027417">
    <property type="entry name" value="P-loop_NTPase"/>
</dbReference>
<dbReference type="PANTHER" id="PTHR41930:SF1">
    <property type="entry name" value="DEPHOSPHO-COA KINASE"/>
    <property type="match status" value="1"/>
</dbReference>
<dbReference type="Proteomes" id="UP000058074">
    <property type="component" value="Chromosome"/>
</dbReference>
<dbReference type="SUPFAM" id="SSF52540">
    <property type="entry name" value="P-loop containing nucleoside triphosphate hydrolases"/>
    <property type="match status" value="1"/>
</dbReference>
<evidence type="ECO:0000313" key="2">
    <source>
        <dbReference type="Proteomes" id="UP000058074"/>
    </source>
</evidence>
<proteinExistence type="predicted"/>
<dbReference type="PATRIC" id="fig|33050.5.peg.3040"/>
<dbReference type="KEGG" id="smag:AN936_14650"/>
<evidence type="ECO:0000313" key="1">
    <source>
        <dbReference type="EMBL" id="ALH81548.1"/>
    </source>
</evidence>
<dbReference type="PANTHER" id="PTHR41930">
    <property type="entry name" value="UPF0200 PROTEIN MJ1399"/>
    <property type="match status" value="1"/>
</dbReference>
<dbReference type="EMBL" id="CP012700">
    <property type="protein sequence ID" value="ALH81548.1"/>
    <property type="molecule type" value="Genomic_DNA"/>
</dbReference>
<dbReference type="AlphaFoldDB" id="A0A0N9U8A5"/>
<reference evidence="1 2" key="1">
    <citation type="journal article" date="2015" name="Genome Announc.">
        <title>Complete Genome Sequence of Polypropylene Glycol- and Polyethylene Glycol-Degrading Sphingopyxis macrogoltabida Strain EY-1.</title>
        <authorList>
            <person name="Ohtsubo Y."/>
            <person name="Nagata Y."/>
            <person name="Numata M."/>
            <person name="Tsuchikane K."/>
            <person name="Hosoyama A."/>
            <person name="Yamazoe A."/>
            <person name="Tsuda M."/>
            <person name="Fujita N."/>
            <person name="Kawai F."/>
        </authorList>
    </citation>
    <scope>NUCLEOTIDE SEQUENCE [LARGE SCALE GENOMIC DNA]</scope>
    <source>
        <strain evidence="1 2">EY-1</strain>
    </source>
</reference>
<name>A0A0N9U8A5_SPHMC</name>